<evidence type="ECO:0000256" key="12">
    <source>
        <dbReference type="ARBA" id="ARBA00049244"/>
    </source>
</evidence>
<evidence type="ECO:0000259" key="14">
    <source>
        <dbReference type="SMART" id="SM00481"/>
    </source>
</evidence>
<comment type="catalytic activity">
    <reaction evidence="12 13">
        <text>DNA(n) + a 2'-deoxyribonucleoside 5'-triphosphate = DNA(n+1) + diphosphate</text>
        <dbReference type="Rhea" id="RHEA:22508"/>
        <dbReference type="Rhea" id="RHEA-COMP:17339"/>
        <dbReference type="Rhea" id="RHEA-COMP:17340"/>
        <dbReference type="ChEBI" id="CHEBI:33019"/>
        <dbReference type="ChEBI" id="CHEBI:61560"/>
        <dbReference type="ChEBI" id="CHEBI:173112"/>
        <dbReference type="EC" id="2.7.7.7"/>
    </reaction>
</comment>
<proteinExistence type="inferred from homology"/>
<evidence type="ECO:0000256" key="5">
    <source>
        <dbReference type="ARBA" id="ARBA00022490"/>
    </source>
</evidence>
<dbReference type="PANTHER" id="PTHR32294">
    <property type="entry name" value="DNA POLYMERASE III SUBUNIT ALPHA"/>
    <property type="match status" value="1"/>
</dbReference>
<dbReference type="SMART" id="SM00481">
    <property type="entry name" value="POLIIIAc"/>
    <property type="match status" value="1"/>
</dbReference>
<dbReference type="InterPro" id="IPR040982">
    <property type="entry name" value="DNA_pol3_finger"/>
</dbReference>
<keyword evidence="6 13" id="KW-0808">Transferase</keyword>
<dbReference type="Pfam" id="PF14579">
    <property type="entry name" value="HHH_6"/>
    <property type="match status" value="1"/>
</dbReference>
<dbReference type="GO" id="GO:0005737">
    <property type="term" value="C:cytoplasm"/>
    <property type="evidence" value="ECO:0007669"/>
    <property type="project" value="UniProtKB-SubCell"/>
</dbReference>
<evidence type="ECO:0000256" key="11">
    <source>
        <dbReference type="ARBA" id="ARBA00023204"/>
    </source>
</evidence>
<comment type="function">
    <text evidence="13">DNA polymerase involved in damage-induced mutagenesis and translesion synthesis (TLS). It is not the major replicative DNA polymerase.</text>
</comment>
<evidence type="ECO:0000313" key="16">
    <source>
        <dbReference type="Proteomes" id="UP000268844"/>
    </source>
</evidence>
<keyword evidence="9 13" id="KW-0227">DNA damage</keyword>
<dbReference type="HAMAP" id="MF_01902">
    <property type="entry name" value="DNApol_error_prone"/>
    <property type="match status" value="1"/>
</dbReference>
<dbReference type="InterPro" id="IPR023073">
    <property type="entry name" value="DnaE2"/>
</dbReference>
<evidence type="ECO:0000256" key="2">
    <source>
        <dbReference type="ARBA" id="ARBA00007391"/>
    </source>
</evidence>
<keyword evidence="10 13" id="KW-0239">DNA-directed DNA polymerase</keyword>
<name>A0A447IAD0_9HYPH</name>
<dbReference type="CDD" id="cd04485">
    <property type="entry name" value="DnaE_OBF"/>
    <property type="match status" value="1"/>
</dbReference>
<evidence type="ECO:0000256" key="13">
    <source>
        <dbReference type="HAMAP-Rule" id="MF_01902"/>
    </source>
</evidence>
<dbReference type="InterPro" id="IPR004805">
    <property type="entry name" value="DnaE2/DnaE/PolC"/>
</dbReference>
<organism evidence="15 16">
    <name type="scientific">Devosia equisanguinis</name>
    <dbReference type="NCBI Taxonomy" id="2490941"/>
    <lineage>
        <taxon>Bacteria</taxon>
        <taxon>Pseudomonadati</taxon>
        <taxon>Pseudomonadota</taxon>
        <taxon>Alphaproteobacteria</taxon>
        <taxon>Hyphomicrobiales</taxon>
        <taxon>Devosiaceae</taxon>
        <taxon>Devosia</taxon>
    </lineage>
</organism>
<comment type="similarity">
    <text evidence="2 13">Belongs to the DNA polymerase type-C family. DnaE2 subfamily.</text>
</comment>
<evidence type="ECO:0000256" key="1">
    <source>
        <dbReference type="ARBA" id="ARBA00004496"/>
    </source>
</evidence>
<dbReference type="InterPro" id="IPR004365">
    <property type="entry name" value="NA-bd_OB_tRNA"/>
</dbReference>
<sequence>MSEVPETQSEIVPPPIVLAPPYYAELVTTTNFSFLRGGSHPEELVAHAMAMGMTALGVCDRNSFAGVVRGYVTARDNKERSRGFRYLVGVRLVFADGTPDIIAYPTDRVAYGRLCKLLTIGNKRGEKGNPKLLLSDLFGASAPVSDSEQGPIEDFSQGQLFILMPDETDWGLTEKTLDQLSRAAPGRVWVAGVARFDGRDRARLNRVAALGKRHGAVMIASNDARYHRPDRSIVLDVVTCIREHLTLEEAGFHLAANAERCLKLPEEMARLFAEHADAIAQTQVFIGRIGFCLSDLKYNYPEETIGNGETAQQTLERLTWEGAAKRYPGGVSDAINRSLWTELCLIAYKGYAAYFLTVHDIVAYARYERKIMCQGRGSAANSAVCFCLGITEVDPTKRTLVFGRFISTERDEAPDIDVDFEHERREEVMQYIYQKYGGRRTGLTANVISYRSKSAIREAAKAFGVSDDVVSAFSQLHWGWGSKLDLGQLRGIGLNPDDPVMAQMFEVIKVLRGFPRHLSQHVGGFVITRDSLESLVPIGQSAMDSRSIIEWNKDDIDALNILKVDVLALGMLSCLRRAFELLHVHYDKRYELVDLLAEETGEGPMEKSRVYAMTHRADTLGVFQIESRAQMTMLPRLRPSKFYDLVIEVAIVRPGPIQGGMVHPYLKRRDGTEYWAPKPGDALDEVLEETLGIPLFQEQAMQMAIKGAGFTQGEADQLRRAMAAWRRTGKMDIFQERFINGMISNHYERDFAERCFAQIKGFAEYGFPESHAASFALLVYASCWFKCHYPDVFACALLNSQPMGFYAPSQIVRDVREHGIAVLEADVNRSDLECVLEADAKRRVADHIWPRHAEMAGDILSNKAIRLGLRFVEGLAEVDINRIVARRGAGYTSIRELWLRTGVPIASLEKLARADGFASMGLNRREALWAVKGLVGSHGAETLPLFAAAGPPVDAAPEAPAGLPLMAPGEEVIHDYSTLSLSLKGHPVEFLRPMLMARGTTRAENLAQVPPDIVVEVSGLVLVRQRPGTASGVIFVTLEDETGVANIVVWPKLFKDDRLRKILLSSRMLAVRGKVQSAHGVIHVVAEDMADLTPHLLDLAHGTDIGEAVLARADEGKSGPDQPESRNREALREIELARRRAYAALPGGRNFH</sequence>
<dbReference type="GO" id="GO:0003887">
    <property type="term" value="F:DNA-directed DNA polymerase activity"/>
    <property type="evidence" value="ECO:0007669"/>
    <property type="project" value="UniProtKB-UniRule"/>
</dbReference>
<dbReference type="InterPro" id="IPR011708">
    <property type="entry name" value="DNA_pol3_alpha_NTPase_dom"/>
</dbReference>
<evidence type="ECO:0000256" key="4">
    <source>
        <dbReference type="ARBA" id="ARBA00017273"/>
    </source>
</evidence>
<evidence type="ECO:0000256" key="9">
    <source>
        <dbReference type="ARBA" id="ARBA00022763"/>
    </source>
</evidence>
<dbReference type="GO" id="GO:0003676">
    <property type="term" value="F:nucleic acid binding"/>
    <property type="evidence" value="ECO:0007669"/>
    <property type="project" value="InterPro"/>
</dbReference>
<keyword evidence="5 13" id="KW-0963">Cytoplasm</keyword>
<evidence type="ECO:0000256" key="10">
    <source>
        <dbReference type="ARBA" id="ARBA00022932"/>
    </source>
</evidence>
<dbReference type="InterPro" id="IPR004013">
    <property type="entry name" value="PHP_dom"/>
</dbReference>
<dbReference type="GO" id="GO:0006281">
    <property type="term" value="P:DNA repair"/>
    <property type="evidence" value="ECO:0007669"/>
    <property type="project" value="UniProtKB-UniRule"/>
</dbReference>
<dbReference type="EMBL" id="UZWD01000023">
    <property type="protein sequence ID" value="VDS04456.1"/>
    <property type="molecule type" value="Genomic_DNA"/>
</dbReference>
<dbReference type="Pfam" id="PF02811">
    <property type="entry name" value="PHP"/>
    <property type="match status" value="1"/>
</dbReference>
<dbReference type="GO" id="GO:0006260">
    <property type="term" value="P:DNA replication"/>
    <property type="evidence" value="ECO:0007669"/>
    <property type="project" value="UniProtKB-KW"/>
</dbReference>
<evidence type="ECO:0000256" key="3">
    <source>
        <dbReference type="ARBA" id="ARBA00012417"/>
    </source>
</evidence>
<evidence type="ECO:0000256" key="7">
    <source>
        <dbReference type="ARBA" id="ARBA00022695"/>
    </source>
</evidence>
<dbReference type="OrthoDB" id="9803237at2"/>
<accession>A0A447IAD0</accession>
<dbReference type="Pfam" id="PF17657">
    <property type="entry name" value="DNA_pol3_finger"/>
    <property type="match status" value="1"/>
</dbReference>
<keyword evidence="11 13" id="KW-0234">DNA repair</keyword>
<protein>
    <recommendedName>
        <fullName evidence="4 13">Error-prone DNA polymerase</fullName>
        <ecNumber evidence="3 13">2.7.7.7</ecNumber>
    </recommendedName>
</protein>
<keyword evidence="7 13" id="KW-0548">Nucleotidyltransferase</keyword>
<dbReference type="AlphaFoldDB" id="A0A447IAD0"/>
<evidence type="ECO:0000313" key="15">
    <source>
        <dbReference type="EMBL" id="VDS04456.1"/>
    </source>
</evidence>
<evidence type="ECO:0000256" key="6">
    <source>
        <dbReference type="ARBA" id="ARBA00022679"/>
    </source>
</evidence>
<dbReference type="PANTHER" id="PTHR32294:SF4">
    <property type="entry name" value="ERROR-PRONE DNA POLYMERASE"/>
    <property type="match status" value="1"/>
</dbReference>
<dbReference type="Pfam" id="PF01336">
    <property type="entry name" value="tRNA_anti-codon"/>
    <property type="match status" value="1"/>
</dbReference>
<dbReference type="Pfam" id="PF07733">
    <property type="entry name" value="DNA_pol3_alpha"/>
    <property type="match status" value="1"/>
</dbReference>
<reference evidence="15 16" key="1">
    <citation type="submission" date="2018-12" db="EMBL/GenBank/DDBJ databases">
        <authorList>
            <person name="Criscuolo A."/>
        </authorList>
    </citation>
    <scope>NUCLEOTIDE SEQUENCE [LARGE SCALE GENOMIC DNA]</scope>
    <source>
        <strain evidence="15">ACIP1116281</strain>
    </source>
</reference>
<comment type="subcellular location">
    <subcellularLocation>
        <location evidence="1 13">Cytoplasm</location>
    </subcellularLocation>
</comment>
<dbReference type="EC" id="2.7.7.7" evidence="3 13"/>
<dbReference type="RefSeq" id="WP_126150037.1">
    <property type="nucleotide sequence ID" value="NZ_JBHTMH010000001.1"/>
</dbReference>
<evidence type="ECO:0000256" key="8">
    <source>
        <dbReference type="ARBA" id="ARBA00022705"/>
    </source>
</evidence>
<keyword evidence="16" id="KW-1185">Reference proteome</keyword>
<gene>
    <name evidence="13 15" type="primary">dnaE2</name>
    <name evidence="15" type="ORF">DEVEQU_01593</name>
</gene>
<dbReference type="InterPro" id="IPR003141">
    <property type="entry name" value="Pol/His_phosphatase_N"/>
</dbReference>
<keyword evidence="8 13" id="KW-0235">DNA replication</keyword>
<dbReference type="Proteomes" id="UP000268844">
    <property type="component" value="Unassembled WGS sequence"/>
</dbReference>
<feature type="domain" description="Polymerase/histidinol phosphatase N-terminal" evidence="14">
    <location>
        <begin position="24"/>
        <end position="96"/>
    </location>
</feature>
<dbReference type="CDD" id="cd07434">
    <property type="entry name" value="PHP_PolIIIA_DnaE2"/>
    <property type="match status" value="1"/>
</dbReference>
<dbReference type="GO" id="GO:0008408">
    <property type="term" value="F:3'-5' exonuclease activity"/>
    <property type="evidence" value="ECO:0007669"/>
    <property type="project" value="InterPro"/>
</dbReference>
<dbReference type="NCBIfam" id="NF004225">
    <property type="entry name" value="PRK05672.1"/>
    <property type="match status" value="1"/>
</dbReference>
<dbReference type="Gene3D" id="3.20.20.140">
    <property type="entry name" value="Metal-dependent hydrolases"/>
    <property type="match status" value="1"/>
</dbReference>
<dbReference type="InterPro" id="IPR029460">
    <property type="entry name" value="DNAPol_HHH"/>
</dbReference>